<dbReference type="Proteomes" id="UP000241954">
    <property type="component" value="Unassembled WGS sequence"/>
</dbReference>
<dbReference type="InterPro" id="IPR003425">
    <property type="entry name" value="CCB3/YggT"/>
</dbReference>
<name>A0A0D8P2D7_9GAMM</name>
<evidence type="ECO:0000256" key="1">
    <source>
        <dbReference type="ARBA" id="ARBA00010894"/>
    </source>
</evidence>
<dbReference type="EMBL" id="PYLW01000017">
    <property type="protein sequence ID" value="PSV94580.1"/>
    <property type="molecule type" value="Genomic_DNA"/>
</dbReference>
<organism evidence="3 6">
    <name type="scientific">Photobacterium iliopiscarium</name>
    <dbReference type="NCBI Taxonomy" id="56192"/>
    <lineage>
        <taxon>Bacteria</taxon>
        <taxon>Pseudomonadati</taxon>
        <taxon>Pseudomonadota</taxon>
        <taxon>Gammaproteobacteria</taxon>
        <taxon>Vibrionales</taxon>
        <taxon>Vibrionaceae</taxon>
        <taxon>Photobacterium</taxon>
    </lineage>
</organism>
<dbReference type="STRING" id="56192.UB38_17735"/>
<keyword evidence="2" id="KW-0472">Membrane</keyword>
<feature type="transmembrane region" description="Helical" evidence="2">
    <location>
        <begin position="149"/>
        <end position="170"/>
    </location>
</feature>
<feature type="transmembrane region" description="Helical" evidence="2">
    <location>
        <begin position="61"/>
        <end position="83"/>
    </location>
</feature>
<evidence type="ECO:0000313" key="5">
    <source>
        <dbReference type="Proteomes" id="UP000241190"/>
    </source>
</evidence>
<feature type="transmembrane region" description="Helical" evidence="2">
    <location>
        <begin position="95"/>
        <end position="121"/>
    </location>
</feature>
<keyword evidence="2" id="KW-1133">Transmembrane helix</keyword>
<dbReference type="EMBL" id="PYOP01000027">
    <property type="protein sequence ID" value="PSW93492.1"/>
    <property type="molecule type" value="Genomic_DNA"/>
</dbReference>
<keyword evidence="5" id="KW-1185">Reference proteome</keyword>
<protein>
    <submittedName>
        <fullName evidence="3">YggT family protein</fullName>
    </submittedName>
</protein>
<dbReference type="Proteomes" id="UP000241190">
    <property type="component" value="Unassembled WGS sequence"/>
</dbReference>
<dbReference type="OrthoDB" id="9806665at2"/>
<accession>A0A0D8P2D7</accession>
<dbReference type="PANTHER" id="PTHR33219">
    <property type="entry name" value="YLMG HOMOLOG PROTEIN 2, CHLOROPLASTIC"/>
    <property type="match status" value="1"/>
</dbReference>
<proteinExistence type="inferred from homology"/>
<gene>
    <name evidence="3" type="ORF">C9I88_14210</name>
    <name evidence="4" type="ORF">C9J52_14925</name>
</gene>
<dbReference type="Pfam" id="PF02325">
    <property type="entry name" value="CCB3_YggT"/>
    <property type="match status" value="2"/>
</dbReference>
<dbReference type="RefSeq" id="WP_045037796.1">
    <property type="nucleotide sequence ID" value="NZ_CAMQYU010000102.1"/>
</dbReference>
<dbReference type="PANTHER" id="PTHR33219:SF14">
    <property type="entry name" value="PROTEIN COFACTOR ASSEMBLY OF COMPLEX C SUBUNIT B CCB3, CHLOROPLASTIC-RELATED"/>
    <property type="match status" value="1"/>
</dbReference>
<evidence type="ECO:0000313" key="6">
    <source>
        <dbReference type="Proteomes" id="UP000241954"/>
    </source>
</evidence>
<sequence>MNSLAFLITTVFDLYIMIVLLRVWLQWSRADFYNPFSQFIVKATQPVVAPLRRVIPSIGSIDMATILFGYVLCVAKFILLQLALTGGASAFSPMFLFFGLLALIKAAGGLLFWVLLIRAILSWVSQGRSPMEYVMHQLTEPLMAPIRRVLPAMGGLDLSILVIFLGLQFANYLMGDLIGPIWFQL</sequence>
<evidence type="ECO:0000313" key="4">
    <source>
        <dbReference type="EMBL" id="PSW93492.1"/>
    </source>
</evidence>
<evidence type="ECO:0000313" key="3">
    <source>
        <dbReference type="EMBL" id="PSV94580.1"/>
    </source>
</evidence>
<dbReference type="AlphaFoldDB" id="A0A0D8P2D7"/>
<evidence type="ECO:0000256" key="2">
    <source>
        <dbReference type="SAM" id="Phobius"/>
    </source>
</evidence>
<comment type="similarity">
    <text evidence="1">Belongs to the YggT family.</text>
</comment>
<comment type="caution">
    <text evidence="3">The sequence shown here is derived from an EMBL/GenBank/DDBJ whole genome shotgun (WGS) entry which is preliminary data.</text>
</comment>
<dbReference type="GeneID" id="93549951"/>
<keyword evidence="2" id="KW-0812">Transmembrane</keyword>
<feature type="transmembrane region" description="Helical" evidence="2">
    <location>
        <begin position="6"/>
        <end position="25"/>
    </location>
</feature>
<reference evidence="3 6" key="1">
    <citation type="submission" date="2018-01" db="EMBL/GenBank/DDBJ databases">
        <title>Whole genome sequencing of Histamine producing bacteria.</title>
        <authorList>
            <person name="Butler K."/>
        </authorList>
    </citation>
    <scope>NUCLEOTIDE SEQUENCE [LARGE SCALE GENOMIC DNA]</scope>
    <source>
        <strain evidence="4 5">ATCC 51761</strain>
        <strain evidence="3 6">NCIMB 13481</strain>
    </source>
</reference>
<dbReference type="GO" id="GO:0016020">
    <property type="term" value="C:membrane"/>
    <property type="evidence" value="ECO:0007669"/>
    <property type="project" value="InterPro"/>
</dbReference>